<evidence type="ECO:0000313" key="3">
    <source>
        <dbReference type="EMBL" id="CAG9312284.1"/>
    </source>
</evidence>
<protein>
    <submittedName>
        <fullName evidence="3">Uncharacterized protein</fullName>
    </submittedName>
</protein>
<feature type="transmembrane region" description="Helical" evidence="2">
    <location>
        <begin position="126"/>
        <end position="144"/>
    </location>
</feature>
<feature type="transmembrane region" description="Helical" evidence="2">
    <location>
        <begin position="12"/>
        <end position="31"/>
    </location>
</feature>
<feature type="transmembrane region" description="Helical" evidence="2">
    <location>
        <begin position="304"/>
        <end position="324"/>
    </location>
</feature>
<reference evidence="3" key="1">
    <citation type="submission" date="2021-09" db="EMBL/GenBank/DDBJ databases">
        <authorList>
            <consortium name="AG Swart"/>
            <person name="Singh M."/>
            <person name="Singh A."/>
            <person name="Seah K."/>
            <person name="Emmerich C."/>
        </authorList>
    </citation>
    <scope>NUCLEOTIDE SEQUENCE</scope>
    <source>
        <strain evidence="3">ATCC30299</strain>
    </source>
</reference>
<feature type="transmembrane region" description="Helical" evidence="2">
    <location>
        <begin position="173"/>
        <end position="191"/>
    </location>
</feature>
<organism evidence="3 4">
    <name type="scientific">Blepharisma stoltei</name>
    <dbReference type="NCBI Taxonomy" id="1481888"/>
    <lineage>
        <taxon>Eukaryota</taxon>
        <taxon>Sar</taxon>
        <taxon>Alveolata</taxon>
        <taxon>Ciliophora</taxon>
        <taxon>Postciliodesmatophora</taxon>
        <taxon>Heterotrichea</taxon>
        <taxon>Heterotrichida</taxon>
        <taxon>Blepharismidae</taxon>
        <taxon>Blepharisma</taxon>
    </lineage>
</organism>
<gene>
    <name evidence="3" type="ORF">BSTOLATCC_MIC5526</name>
</gene>
<proteinExistence type="predicted"/>
<feature type="transmembrane region" description="Helical" evidence="2">
    <location>
        <begin position="387"/>
        <end position="408"/>
    </location>
</feature>
<keyword evidence="2" id="KW-1133">Transmembrane helix</keyword>
<sequence>MLSIERWQKSQTLIPIALFIACLVLMTISSLSTHWATIQDGSEVYHMGLWSCKDCGGPYKTWDWKCFSVFTCISPQNLKNCLEFTAGAKASNAYIGLELFAFISGLLLIEKLLLSYWNKHYISNSVYLLSSLMSISHLIGYLYWRYLINEELIPDERASLSASLHLASRDGSIIAVTCIFLSFFSIIALVLSMKMQKKASLSTCLDTISLDAPVTRFSMKYWMHRVGVLLAAGICLIGIILYYGRWVLRFTGNSYWEGGLATCKDCDENIINLNWNCLESISCVDETATGSCELYTNLSSAFKGFAICEIIAAVFLVFFLQTYTKILMGKNYGFPVMNYLYAIGVSFFNLLATFFWFYLSGASLTTDCQREAQQNELPPVCLTFGPFGLLFSNIFLIPMSIIFCYAYYHREVRIELMTPERKPLGDERSQTDFDRIQSNSDN</sequence>
<feature type="transmembrane region" description="Helical" evidence="2">
    <location>
        <begin position="226"/>
        <end position="244"/>
    </location>
</feature>
<feature type="region of interest" description="Disordered" evidence="1">
    <location>
        <begin position="423"/>
        <end position="442"/>
    </location>
</feature>
<name>A0AAU9IM81_9CILI</name>
<dbReference type="PROSITE" id="PS51257">
    <property type="entry name" value="PROKAR_LIPOPROTEIN"/>
    <property type="match status" value="1"/>
</dbReference>
<evidence type="ECO:0000256" key="2">
    <source>
        <dbReference type="SAM" id="Phobius"/>
    </source>
</evidence>
<evidence type="ECO:0000256" key="1">
    <source>
        <dbReference type="SAM" id="MobiDB-lite"/>
    </source>
</evidence>
<comment type="caution">
    <text evidence="3">The sequence shown here is derived from an EMBL/GenBank/DDBJ whole genome shotgun (WGS) entry which is preliminary data.</text>
</comment>
<keyword evidence="2" id="KW-0812">Transmembrane</keyword>
<dbReference type="AlphaFoldDB" id="A0AAU9IM81"/>
<feature type="transmembrane region" description="Helical" evidence="2">
    <location>
        <begin position="93"/>
        <end position="114"/>
    </location>
</feature>
<keyword evidence="4" id="KW-1185">Reference proteome</keyword>
<feature type="compositionally biased region" description="Basic and acidic residues" evidence="1">
    <location>
        <begin position="423"/>
        <end position="435"/>
    </location>
</feature>
<dbReference type="Proteomes" id="UP001162131">
    <property type="component" value="Unassembled WGS sequence"/>
</dbReference>
<dbReference type="EMBL" id="CAJZBQ010000005">
    <property type="protein sequence ID" value="CAG9312284.1"/>
    <property type="molecule type" value="Genomic_DNA"/>
</dbReference>
<feature type="transmembrane region" description="Helical" evidence="2">
    <location>
        <begin position="336"/>
        <end position="359"/>
    </location>
</feature>
<keyword evidence="2" id="KW-0472">Membrane</keyword>
<evidence type="ECO:0000313" key="4">
    <source>
        <dbReference type="Proteomes" id="UP001162131"/>
    </source>
</evidence>
<accession>A0AAU9IM81</accession>